<dbReference type="AlphaFoldDB" id="A0A5M8RH82"/>
<protein>
    <submittedName>
        <fullName evidence="1">Uncharacterized protein</fullName>
    </submittedName>
</protein>
<dbReference type="RefSeq" id="WP_148958303.1">
    <property type="nucleotide sequence ID" value="NZ_QSND01000005.1"/>
</dbReference>
<name>A0A5M8RH82_9BACI</name>
<dbReference type="Proteomes" id="UP000324326">
    <property type="component" value="Unassembled WGS sequence"/>
</dbReference>
<proteinExistence type="predicted"/>
<comment type="caution">
    <text evidence="1">The sequence shown here is derived from an EMBL/GenBank/DDBJ whole genome shotgun (WGS) entry which is preliminary data.</text>
</comment>
<accession>A0A5M8RH82</accession>
<reference evidence="1 2" key="1">
    <citation type="submission" date="2018-08" db="EMBL/GenBank/DDBJ databases">
        <title>Bacillus phenotypic plasticity.</title>
        <authorList>
            <person name="Hurtado E."/>
        </authorList>
    </citation>
    <scope>NUCLEOTIDE SEQUENCE [LARGE SCALE GENOMIC DNA]</scope>
    <source>
        <strain evidence="1 2">427</strain>
    </source>
</reference>
<sequence length="64" mass="7129">MQIIVVTSDTALSPEKKEQIRREIELARETGIAVLDAGVRTDVINVDLRKSLIDVKILGEKKRG</sequence>
<organism evidence="1 2">
    <name type="scientific">Bacillus swezeyi</name>
    <dbReference type="NCBI Taxonomy" id="1925020"/>
    <lineage>
        <taxon>Bacteria</taxon>
        <taxon>Bacillati</taxon>
        <taxon>Bacillota</taxon>
        <taxon>Bacilli</taxon>
        <taxon>Bacillales</taxon>
        <taxon>Bacillaceae</taxon>
        <taxon>Bacillus</taxon>
    </lineage>
</organism>
<gene>
    <name evidence="1" type="ORF">DX927_20090</name>
</gene>
<dbReference type="EMBL" id="QSND01000005">
    <property type="protein sequence ID" value="KAA6447579.1"/>
    <property type="molecule type" value="Genomic_DNA"/>
</dbReference>
<evidence type="ECO:0000313" key="2">
    <source>
        <dbReference type="Proteomes" id="UP000324326"/>
    </source>
</evidence>
<evidence type="ECO:0000313" key="1">
    <source>
        <dbReference type="EMBL" id="KAA6447579.1"/>
    </source>
</evidence>